<evidence type="ECO:0000313" key="1">
    <source>
        <dbReference type="EMBL" id="GAB06128.1"/>
    </source>
</evidence>
<name>G7GRA3_9ACTN</name>
<dbReference type="EMBL" id="BAED01000048">
    <property type="protein sequence ID" value="GAB06128.1"/>
    <property type="molecule type" value="Genomic_DNA"/>
</dbReference>
<dbReference type="STRING" id="1075090.GOAMR_48_00380"/>
<comment type="caution">
    <text evidence="1">The sequence shown here is derived from an EMBL/GenBank/DDBJ whole genome shotgun (WGS) entry which is preliminary data.</text>
</comment>
<sequence>MRETLWRSRIAVRTAPATPAGGGVEAAVVLPDSASVAAGAISGAPPDVVAVSSAVTVSGSSGVTTDGAEAFSLG</sequence>
<gene>
    <name evidence="1" type="ORF">GOAMR_48_00380</name>
</gene>
<evidence type="ECO:0000313" key="2">
    <source>
        <dbReference type="Proteomes" id="UP000006023"/>
    </source>
</evidence>
<organism evidence="1 2">
    <name type="scientific">Gordonia amarae NBRC 15530</name>
    <dbReference type="NCBI Taxonomy" id="1075090"/>
    <lineage>
        <taxon>Bacteria</taxon>
        <taxon>Bacillati</taxon>
        <taxon>Actinomycetota</taxon>
        <taxon>Actinomycetes</taxon>
        <taxon>Mycobacteriales</taxon>
        <taxon>Gordoniaceae</taxon>
        <taxon>Gordonia</taxon>
    </lineage>
</organism>
<proteinExistence type="predicted"/>
<reference evidence="1 2" key="1">
    <citation type="submission" date="2011-11" db="EMBL/GenBank/DDBJ databases">
        <title>Whole genome shotgun sequence of Gordonia amarae NBRC 15530.</title>
        <authorList>
            <person name="Takarada H."/>
            <person name="Hosoyama A."/>
            <person name="Tsuchikane K."/>
            <person name="Katsumata H."/>
            <person name="Yamazaki S."/>
            <person name="Fujita N."/>
        </authorList>
    </citation>
    <scope>NUCLEOTIDE SEQUENCE [LARGE SCALE GENOMIC DNA]</scope>
    <source>
        <strain evidence="1 2">NBRC 15530</strain>
    </source>
</reference>
<dbReference type="AlphaFoldDB" id="G7GRA3"/>
<dbReference type="Proteomes" id="UP000006023">
    <property type="component" value="Unassembled WGS sequence"/>
</dbReference>
<keyword evidence="2" id="KW-1185">Reference proteome</keyword>
<protein>
    <submittedName>
        <fullName evidence="1">Uncharacterized protein</fullName>
    </submittedName>
</protein>
<accession>G7GRA3</accession>